<feature type="signal peptide" evidence="2">
    <location>
        <begin position="1"/>
        <end position="20"/>
    </location>
</feature>
<keyword evidence="1" id="KW-1133">Transmembrane helix</keyword>
<protein>
    <submittedName>
        <fullName evidence="3">Uncharacterized protein</fullName>
    </submittedName>
</protein>
<keyword evidence="1" id="KW-0472">Membrane</keyword>
<comment type="caution">
    <text evidence="3">The sequence shown here is derived from an EMBL/GenBank/DDBJ whole genome shotgun (WGS) entry which is preliminary data.</text>
</comment>
<dbReference type="VEuPathDB" id="VectorBase:LDEU003519"/>
<evidence type="ECO:0000313" key="3">
    <source>
        <dbReference type="EMBL" id="RWS28521.1"/>
    </source>
</evidence>
<proteinExistence type="predicted"/>
<feature type="transmembrane region" description="Helical" evidence="1">
    <location>
        <begin position="472"/>
        <end position="493"/>
    </location>
</feature>
<name>A0A443SLW1_9ACAR</name>
<organism evidence="3 4">
    <name type="scientific">Leptotrombidium deliense</name>
    <dbReference type="NCBI Taxonomy" id="299467"/>
    <lineage>
        <taxon>Eukaryota</taxon>
        <taxon>Metazoa</taxon>
        <taxon>Ecdysozoa</taxon>
        <taxon>Arthropoda</taxon>
        <taxon>Chelicerata</taxon>
        <taxon>Arachnida</taxon>
        <taxon>Acari</taxon>
        <taxon>Acariformes</taxon>
        <taxon>Trombidiformes</taxon>
        <taxon>Prostigmata</taxon>
        <taxon>Anystina</taxon>
        <taxon>Parasitengona</taxon>
        <taxon>Trombiculoidea</taxon>
        <taxon>Trombiculidae</taxon>
        <taxon>Leptotrombidium</taxon>
    </lineage>
</organism>
<keyword evidence="2" id="KW-0732">Signal</keyword>
<accession>A0A443SLW1</accession>
<evidence type="ECO:0000313" key="4">
    <source>
        <dbReference type="Proteomes" id="UP000288716"/>
    </source>
</evidence>
<keyword evidence="1" id="KW-0812">Transmembrane</keyword>
<dbReference type="AlphaFoldDB" id="A0A443SLW1"/>
<reference evidence="3 4" key="1">
    <citation type="journal article" date="2018" name="Gigascience">
        <title>Genomes of trombidid mites reveal novel predicted allergens and laterally-transferred genes associated with secondary metabolism.</title>
        <authorList>
            <person name="Dong X."/>
            <person name="Chaisiri K."/>
            <person name="Xia D."/>
            <person name="Armstrong S.D."/>
            <person name="Fang Y."/>
            <person name="Donnelly M.J."/>
            <person name="Kadowaki T."/>
            <person name="McGarry J.W."/>
            <person name="Darby A.C."/>
            <person name="Makepeace B.L."/>
        </authorList>
    </citation>
    <scope>NUCLEOTIDE SEQUENCE [LARGE SCALE GENOMIC DNA]</scope>
    <source>
        <strain evidence="3">UoL-UT</strain>
    </source>
</reference>
<feature type="chain" id="PRO_5018986904" evidence="2">
    <location>
        <begin position="21"/>
        <end position="574"/>
    </location>
</feature>
<evidence type="ECO:0000256" key="1">
    <source>
        <dbReference type="SAM" id="Phobius"/>
    </source>
</evidence>
<sequence length="574" mass="65621">MNVIIYTLTILLLYISDTHAVPDLRDKNANILLRQVCNNAQLHKVSAMTTAFDSVIVFSEKYVFLFGQYEERSLNMNLFLPLYDNYPKYIKDVFGVEEVTLASTDNSGSLNLKHGNSWSVCNFLQGDNSCKTFPESQIFSLISDRFYNLTEIYKGKILNFEVYAIFNHRSTINVNNSRFALTTCETREVMRKIYKGCHDFSVKFGGGSRPEINNITEEIAKTFQQHKEAIYFENSSILYSFLKEGSSSPFKRAFTITKDSKFFNSGYDLLFEDKRFFGCPTSLCNGQVIDALLRSPDGDIELFAGAWNSKWDLEKDIQIGAWKIEHRCDIWANIDAAFYDSNSQISYFFKDHYFLKCDKNNKTDIYLIDVLFASYLEMNAIVDAAVFTNVTSMFTRDVNAAVGSWSSMNNSMLVFAHSFVYVNNNSYLTSKELFTKIEMNKFMQCDRMRTNFLTTSTSAQYRVGVNTDISNLLPILLIIVLVVVICLMCFMVYKKRKRHRDSNRIPTKKVHEKDNESIVAKIGSLGKSIVIIPKVGSERKAARSHSSLTVKSGKTLFPGTHNKIHKSKLKANLK</sequence>
<dbReference type="SUPFAM" id="SSF50923">
    <property type="entry name" value="Hemopexin-like domain"/>
    <property type="match status" value="1"/>
</dbReference>
<dbReference type="Gene3D" id="2.110.10.10">
    <property type="entry name" value="Hemopexin-like domain"/>
    <property type="match status" value="1"/>
</dbReference>
<dbReference type="Proteomes" id="UP000288716">
    <property type="component" value="Unassembled WGS sequence"/>
</dbReference>
<dbReference type="EMBL" id="NCKV01001333">
    <property type="protein sequence ID" value="RWS28521.1"/>
    <property type="molecule type" value="Genomic_DNA"/>
</dbReference>
<gene>
    <name evidence="3" type="ORF">B4U80_12787</name>
</gene>
<evidence type="ECO:0000256" key="2">
    <source>
        <dbReference type="SAM" id="SignalP"/>
    </source>
</evidence>
<dbReference type="InterPro" id="IPR036375">
    <property type="entry name" value="Hemopexin-like_dom_sf"/>
</dbReference>
<keyword evidence="4" id="KW-1185">Reference proteome</keyword>